<reference evidence="1 2" key="1">
    <citation type="submission" date="2024-09" db="EMBL/GenBank/DDBJ databases">
        <authorList>
            <person name="Sun Q."/>
            <person name="Mori K."/>
        </authorList>
    </citation>
    <scope>NUCLEOTIDE SEQUENCE [LARGE SCALE GENOMIC DNA]</scope>
    <source>
        <strain evidence="1 2">JCM 3324</strain>
    </source>
</reference>
<name>A0ABV5P2M8_9ACTN</name>
<protein>
    <submittedName>
        <fullName evidence="1">Uncharacterized protein</fullName>
    </submittedName>
</protein>
<gene>
    <name evidence="1" type="ORF">ACFFR3_45720</name>
</gene>
<dbReference type="Proteomes" id="UP001589568">
    <property type="component" value="Unassembled WGS sequence"/>
</dbReference>
<sequence>MPNTPLVATLDRHGQFRVHAATCADAADPYRQHTDPFPVQARTRRDIAAELSHDLIEEGSLTIDEALDYVDFLPCCNPLLLDEPETAARR</sequence>
<evidence type="ECO:0000313" key="2">
    <source>
        <dbReference type="Proteomes" id="UP001589568"/>
    </source>
</evidence>
<organism evidence="1 2">
    <name type="scientific">Nonomuraea salmonea</name>
    <dbReference type="NCBI Taxonomy" id="46181"/>
    <lineage>
        <taxon>Bacteria</taxon>
        <taxon>Bacillati</taxon>
        <taxon>Actinomycetota</taxon>
        <taxon>Actinomycetes</taxon>
        <taxon>Streptosporangiales</taxon>
        <taxon>Streptosporangiaceae</taxon>
        <taxon>Nonomuraea</taxon>
    </lineage>
</organism>
<comment type="caution">
    <text evidence="1">The sequence shown here is derived from an EMBL/GenBank/DDBJ whole genome shotgun (WGS) entry which is preliminary data.</text>
</comment>
<dbReference type="EMBL" id="JBHMCF010000057">
    <property type="protein sequence ID" value="MFB9476834.1"/>
    <property type="molecule type" value="Genomic_DNA"/>
</dbReference>
<proteinExistence type="predicted"/>
<dbReference type="RefSeq" id="WP_345410269.1">
    <property type="nucleotide sequence ID" value="NZ_BAAAXS010000002.1"/>
</dbReference>
<evidence type="ECO:0000313" key="1">
    <source>
        <dbReference type="EMBL" id="MFB9476834.1"/>
    </source>
</evidence>
<keyword evidence="2" id="KW-1185">Reference proteome</keyword>
<accession>A0ABV5P2M8</accession>